<sequence length="102" mass="11914">MIILIITLNILGIFVFAGSLKKFQDKLPNQYSNEQIKYYCKIISVLLIFCSFILCHLCWRKIGWIIGVNLTSINMLAVTIVISYFPQFFLKWNDKFHSIFAS</sequence>
<evidence type="ECO:0000313" key="2">
    <source>
        <dbReference type="EMBL" id="PXZ01650.1"/>
    </source>
</evidence>
<organism evidence="2 3">
    <name type="scientific">Commensalibacter melissae</name>
    <dbReference type="NCBI Taxonomy" id="2070537"/>
    <lineage>
        <taxon>Bacteria</taxon>
        <taxon>Pseudomonadati</taxon>
        <taxon>Pseudomonadota</taxon>
        <taxon>Alphaproteobacteria</taxon>
        <taxon>Acetobacterales</taxon>
        <taxon>Acetobacteraceae</taxon>
    </lineage>
</organism>
<dbReference type="AlphaFoldDB" id="A0A318MYB0"/>
<reference evidence="2 3" key="1">
    <citation type="submission" date="2018-05" db="EMBL/GenBank/DDBJ databases">
        <title>Reference genomes for bee gut microbiota database.</title>
        <authorList>
            <person name="Ellegaard K.M."/>
        </authorList>
    </citation>
    <scope>NUCLEOTIDE SEQUENCE [LARGE SCALE GENOMIC DNA]</scope>
    <source>
        <strain evidence="2 3">ESL0284</strain>
    </source>
</reference>
<dbReference type="EMBL" id="QGLT01000001">
    <property type="protein sequence ID" value="PXZ01650.1"/>
    <property type="molecule type" value="Genomic_DNA"/>
</dbReference>
<proteinExistence type="predicted"/>
<feature type="transmembrane region" description="Helical" evidence="1">
    <location>
        <begin position="62"/>
        <end position="85"/>
    </location>
</feature>
<dbReference type="Proteomes" id="UP000247565">
    <property type="component" value="Unassembled WGS sequence"/>
</dbReference>
<evidence type="ECO:0000313" key="3">
    <source>
        <dbReference type="Proteomes" id="UP000247565"/>
    </source>
</evidence>
<keyword evidence="1" id="KW-0472">Membrane</keyword>
<keyword evidence="1" id="KW-1133">Transmembrane helix</keyword>
<feature type="transmembrane region" description="Helical" evidence="1">
    <location>
        <begin position="36"/>
        <end position="55"/>
    </location>
</feature>
<comment type="caution">
    <text evidence="2">The sequence shown here is derived from an EMBL/GenBank/DDBJ whole genome shotgun (WGS) entry which is preliminary data.</text>
</comment>
<name>A0A318MYB0_9PROT</name>
<evidence type="ECO:0000256" key="1">
    <source>
        <dbReference type="SAM" id="Phobius"/>
    </source>
</evidence>
<keyword evidence="3" id="KW-1185">Reference proteome</keyword>
<gene>
    <name evidence="2" type="ORF">DK869_01160</name>
</gene>
<protein>
    <submittedName>
        <fullName evidence="2">Uncharacterized protein</fullName>
    </submittedName>
</protein>
<accession>A0A318MYB0</accession>
<keyword evidence="1" id="KW-0812">Transmembrane</keyword>